<feature type="domain" description="HTH araC/xylS-type" evidence="13">
    <location>
        <begin position="107"/>
        <end position="181"/>
    </location>
</feature>
<dbReference type="HOGENOM" id="CLU_000445_52_0_9"/>
<organism evidence="14 16">
    <name type="scientific">Enterococcus gilvus ATCC BAA-350</name>
    <dbReference type="NCBI Taxonomy" id="1158614"/>
    <lineage>
        <taxon>Bacteria</taxon>
        <taxon>Bacillati</taxon>
        <taxon>Bacillota</taxon>
        <taxon>Bacilli</taxon>
        <taxon>Lactobacillales</taxon>
        <taxon>Enterococcaceae</taxon>
        <taxon>Enterococcus</taxon>
    </lineage>
</organism>
<dbReference type="Pfam" id="PF01035">
    <property type="entry name" value="DNA_binding_1"/>
    <property type="match status" value="1"/>
</dbReference>
<dbReference type="PANTHER" id="PTHR10815">
    <property type="entry name" value="METHYLATED-DNA--PROTEIN-CYSTEINE METHYLTRANSFERASE"/>
    <property type="match status" value="1"/>
</dbReference>
<dbReference type="PANTHER" id="PTHR10815:SF5">
    <property type="entry name" value="METHYLATED-DNA--PROTEIN-CYSTEINE METHYLTRANSFERASE"/>
    <property type="match status" value="1"/>
</dbReference>
<dbReference type="InterPro" id="IPR014048">
    <property type="entry name" value="MethylDNA_cys_MeTrfase_DNA-bd"/>
</dbReference>
<name>R2VJI1_9ENTE</name>
<dbReference type="InterPro" id="IPR001497">
    <property type="entry name" value="MethylDNA_cys_MeTrfase_AS"/>
</dbReference>
<proteinExistence type="inferred from homology"/>
<dbReference type="PROSITE" id="PS00374">
    <property type="entry name" value="MGMT"/>
    <property type="match status" value="1"/>
</dbReference>
<evidence type="ECO:0000256" key="1">
    <source>
        <dbReference type="ARBA" id="ARBA00001286"/>
    </source>
</evidence>
<evidence type="ECO:0000256" key="4">
    <source>
        <dbReference type="ARBA" id="ARBA00022603"/>
    </source>
</evidence>
<feature type="active site" description="Nucleophile; methyl group acceptor from either O6-methylguanine or O4-methylthymine" evidence="11">
    <location>
        <position position="317"/>
    </location>
</feature>
<dbReference type="NCBIfam" id="TIGR00589">
    <property type="entry name" value="ogt"/>
    <property type="match status" value="1"/>
</dbReference>
<comment type="subcellular location">
    <subcellularLocation>
        <location evidence="10">Cytoplasm</location>
    </subcellularLocation>
</comment>
<dbReference type="AlphaFoldDB" id="R2VJI1"/>
<evidence type="ECO:0000259" key="13">
    <source>
        <dbReference type="PROSITE" id="PS01124"/>
    </source>
</evidence>
<dbReference type="InterPro" id="IPR018060">
    <property type="entry name" value="HTH_AraC"/>
</dbReference>
<dbReference type="eggNOG" id="COG0350">
    <property type="taxonomic scope" value="Bacteria"/>
</dbReference>
<comment type="function">
    <text evidence="10">Involved in the cellular defense against the biological effects of O6-methylguanine (O6-MeG) and O4-methylthymine (O4-MeT) in DNA. Repairs the methylated nucleobase in DNA by stoichiometrically transferring the methyl group to a cysteine residue in the enzyme. This is a suicide reaction: the enzyme is irreversibly inactivated.</text>
</comment>
<evidence type="ECO:0000256" key="8">
    <source>
        <dbReference type="ARBA" id="ARBA00023204"/>
    </source>
</evidence>
<comment type="catalytic activity">
    <reaction evidence="9 10">
        <text>a 6-O-methyl-2'-deoxyguanosine in DNA + L-cysteinyl-[protein] = S-methyl-L-cysteinyl-[protein] + a 2'-deoxyguanosine in DNA</text>
        <dbReference type="Rhea" id="RHEA:24000"/>
        <dbReference type="Rhea" id="RHEA-COMP:10131"/>
        <dbReference type="Rhea" id="RHEA-COMP:10132"/>
        <dbReference type="Rhea" id="RHEA-COMP:11367"/>
        <dbReference type="Rhea" id="RHEA-COMP:11368"/>
        <dbReference type="ChEBI" id="CHEBI:29950"/>
        <dbReference type="ChEBI" id="CHEBI:82612"/>
        <dbReference type="ChEBI" id="CHEBI:85445"/>
        <dbReference type="ChEBI" id="CHEBI:85448"/>
        <dbReference type="EC" id="2.1.1.63"/>
    </reaction>
</comment>
<keyword evidence="3 10" id="KW-0963">Cytoplasm</keyword>
<evidence type="ECO:0000256" key="3">
    <source>
        <dbReference type="ARBA" id="ARBA00022490"/>
    </source>
</evidence>
<dbReference type="RefSeq" id="WP_010779260.1">
    <property type="nucleotide sequence ID" value="NZ_ASWH01000002.1"/>
</dbReference>
<dbReference type="OrthoDB" id="9802228at2"/>
<dbReference type="InterPro" id="IPR036217">
    <property type="entry name" value="MethylDNA_cys_MeTrfase_DNAb"/>
</dbReference>
<evidence type="ECO:0000313" key="14">
    <source>
        <dbReference type="EMBL" id="EOI57836.1"/>
    </source>
</evidence>
<keyword evidence="7" id="KW-0010">Activator</keyword>
<evidence type="ECO:0000313" key="15">
    <source>
        <dbReference type="EMBL" id="EOW79410.1"/>
    </source>
</evidence>
<reference evidence="14 16" key="1">
    <citation type="submission" date="2013-02" db="EMBL/GenBank/DDBJ databases">
        <title>The Genome Sequence of Enterococcus gilvus ATCC BAA-350.</title>
        <authorList>
            <consortium name="The Broad Institute Genome Sequencing Platform"/>
            <consortium name="The Broad Institute Genome Sequencing Center for Infectious Disease"/>
            <person name="Earl A.M."/>
            <person name="Gilmore M.S."/>
            <person name="Lebreton F."/>
            <person name="Walker B."/>
            <person name="Young S.K."/>
            <person name="Zeng Q."/>
            <person name="Gargeya S."/>
            <person name="Fitzgerald M."/>
            <person name="Haas B."/>
            <person name="Abouelleil A."/>
            <person name="Alvarado L."/>
            <person name="Arachchi H.M."/>
            <person name="Berlin A.M."/>
            <person name="Chapman S.B."/>
            <person name="Dewar J."/>
            <person name="Goldberg J."/>
            <person name="Griggs A."/>
            <person name="Gujja S."/>
            <person name="Hansen M."/>
            <person name="Howarth C."/>
            <person name="Imamovic A."/>
            <person name="Larimer J."/>
            <person name="McCowan C."/>
            <person name="Murphy C."/>
            <person name="Neiman D."/>
            <person name="Pearson M."/>
            <person name="Priest M."/>
            <person name="Roberts A."/>
            <person name="Saif S."/>
            <person name="Shea T."/>
            <person name="Sisk P."/>
            <person name="Sykes S."/>
            <person name="Wortman J."/>
            <person name="Nusbaum C."/>
            <person name="Birren B."/>
        </authorList>
    </citation>
    <scope>NUCLEOTIDE SEQUENCE [LARGE SCALE GENOMIC DNA]</scope>
    <source>
        <strain evidence="14 16">ATCC BAA-350</strain>
    </source>
</reference>
<dbReference type="GO" id="GO:0005737">
    <property type="term" value="C:cytoplasm"/>
    <property type="evidence" value="ECO:0007669"/>
    <property type="project" value="UniProtKB-SubCell"/>
</dbReference>
<dbReference type="SMART" id="SM00342">
    <property type="entry name" value="HTH_ARAC"/>
    <property type="match status" value="1"/>
</dbReference>
<dbReference type="InterPro" id="IPR016221">
    <property type="entry name" value="Bifunct_regulatory_prot_Ada"/>
</dbReference>
<dbReference type="Proteomes" id="UP000013750">
    <property type="component" value="Unassembled WGS sequence"/>
</dbReference>
<dbReference type="Gene3D" id="1.10.10.60">
    <property type="entry name" value="Homeodomain-like"/>
    <property type="match status" value="1"/>
</dbReference>
<dbReference type="GO" id="GO:0008270">
    <property type="term" value="F:zinc ion binding"/>
    <property type="evidence" value="ECO:0007669"/>
    <property type="project" value="InterPro"/>
</dbReference>
<dbReference type="FunFam" id="1.10.10.10:FF:000214">
    <property type="entry name" value="Methylated-DNA--protein-cysteine methyltransferase"/>
    <property type="match status" value="1"/>
</dbReference>
<comment type="similarity">
    <text evidence="2 10">Belongs to the MGMT family.</text>
</comment>
<keyword evidence="6 10" id="KW-0227">DNA damage</keyword>
<keyword evidence="12" id="KW-0862">Zinc</keyword>
<dbReference type="HAMAP" id="MF_00772">
    <property type="entry name" value="OGT"/>
    <property type="match status" value="1"/>
</dbReference>
<dbReference type="Proteomes" id="UP000014160">
    <property type="component" value="Unassembled WGS sequence"/>
</dbReference>
<evidence type="ECO:0000256" key="7">
    <source>
        <dbReference type="ARBA" id="ARBA00023159"/>
    </source>
</evidence>
<dbReference type="InterPro" id="IPR008332">
    <property type="entry name" value="MethylG_MeTrfase_N"/>
</dbReference>
<reference evidence="15 17" key="2">
    <citation type="submission" date="2013-03" db="EMBL/GenBank/DDBJ databases">
        <title>The Genome Sequence of Enterococcus gilvus ATCC BAA-350 (PacBio/Illumina hybrid assembly).</title>
        <authorList>
            <consortium name="The Broad Institute Genomics Platform"/>
            <consortium name="The Broad Institute Genome Sequencing Center for Infectious Disease"/>
            <person name="Earl A."/>
            <person name="Russ C."/>
            <person name="Gilmore M."/>
            <person name="Surin D."/>
            <person name="Walker B."/>
            <person name="Young S."/>
            <person name="Zeng Q."/>
            <person name="Gargeya S."/>
            <person name="Fitzgerald M."/>
            <person name="Haas B."/>
            <person name="Abouelleil A."/>
            <person name="Allen A.W."/>
            <person name="Alvarado L."/>
            <person name="Arachchi H.M."/>
            <person name="Berlin A.M."/>
            <person name="Chapman S.B."/>
            <person name="Gainer-Dewar J."/>
            <person name="Goldberg J."/>
            <person name="Griggs A."/>
            <person name="Gujja S."/>
            <person name="Hansen M."/>
            <person name="Howarth C."/>
            <person name="Imamovic A."/>
            <person name="Ireland A."/>
            <person name="Larimer J."/>
            <person name="McCowan C."/>
            <person name="Murphy C."/>
            <person name="Pearson M."/>
            <person name="Poon T.W."/>
            <person name="Priest M."/>
            <person name="Roberts A."/>
            <person name="Saif S."/>
            <person name="Shea T."/>
            <person name="Sisk P."/>
            <person name="Sykes S."/>
            <person name="Wortman J."/>
            <person name="Nusbaum C."/>
            <person name="Birren B."/>
        </authorList>
    </citation>
    <scope>NUCLEOTIDE SEQUENCE [LARGE SCALE GENOMIC DNA]</scope>
    <source>
        <strain evidence="15 17">ATCC BAA-350</strain>
    </source>
</reference>
<dbReference type="Gene3D" id="3.30.160.70">
    <property type="entry name" value="Methylated DNA-protein cysteine methyltransferase domain"/>
    <property type="match status" value="1"/>
</dbReference>
<dbReference type="GO" id="GO:0032259">
    <property type="term" value="P:methylation"/>
    <property type="evidence" value="ECO:0007669"/>
    <property type="project" value="UniProtKB-KW"/>
</dbReference>
<evidence type="ECO:0000256" key="11">
    <source>
        <dbReference type="PIRSR" id="PIRSR000409-1"/>
    </source>
</evidence>
<feature type="active site" description="Nucleophile; methyl group acceptor from methylphosphotriester" evidence="11">
    <location>
        <position position="37"/>
    </location>
</feature>
<dbReference type="InterPro" id="IPR036388">
    <property type="entry name" value="WH-like_DNA-bd_sf"/>
</dbReference>
<feature type="active site" description="Nucleophile; methyl group acceptor" evidence="10">
    <location>
        <position position="317"/>
    </location>
</feature>
<dbReference type="InterPro" id="IPR023546">
    <property type="entry name" value="MGMT"/>
</dbReference>
<evidence type="ECO:0000256" key="10">
    <source>
        <dbReference type="HAMAP-Rule" id="MF_00772"/>
    </source>
</evidence>
<evidence type="ECO:0000256" key="12">
    <source>
        <dbReference type="PIRSR" id="PIRSR000409-3"/>
    </source>
</evidence>
<dbReference type="CDD" id="cd06445">
    <property type="entry name" value="ATase"/>
    <property type="match status" value="1"/>
</dbReference>
<feature type="binding site" evidence="12">
    <location>
        <position position="37"/>
    </location>
    <ligand>
        <name>Zn(2+)</name>
        <dbReference type="ChEBI" id="CHEBI:29105"/>
    </ligand>
</feature>
<dbReference type="Pfam" id="PF12833">
    <property type="entry name" value="HTH_18"/>
    <property type="match status" value="1"/>
</dbReference>
<evidence type="ECO:0000313" key="17">
    <source>
        <dbReference type="Proteomes" id="UP000014160"/>
    </source>
</evidence>
<keyword evidence="5 10" id="KW-0808">Transferase</keyword>
<comment type="caution">
    <text evidence="14">The sequence shown here is derived from an EMBL/GenBank/DDBJ whole genome shotgun (WGS) entry which is preliminary data.</text>
</comment>
<dbReference type="EC" id="2.1.1.63" evidence="10"/>
<comment type="miscellaneous">
    <text evidence="10">This enzyme catalyzes only one turnover and therefore is not strictly catalytic. According to one definition, an enzyme is a biocatalyst that acts repeatedly and over many reaction cycles.</text>
</comment>
<dbReference type="SUPFAM" id="SSF46767">
    <property type="entry name" value="Methylated DNA-protein cysteine methyltransferase, C-terminal domain"/>
    <property type="match status" value="1"/>
</dbReference>
<dbReference type="Gene3D" id="3.40.10.10">
    <property type="entry name" value="DNA Methylphosphotriester Repair Domain"/>
    <property type="match status" value="1"/>
</dbReference>
<dbReference type="Pfam" id="PF02805">
    <property type="entry name" value="Ada_Zn_binding"/>
    <property type="match status" value="1"/>
</dbReference>
<dbReference type="Gene3D" id="1.10.10.10">
    <property type="entry name" value="Winged helix-like DNA-binding domain superfamily/Winged helix DNA-binding domain"/>
    <property type="match status" value="1"/>
</dbReference>
<gene>
    <name evidence="15" type="ORF">I592_03550</name>
    <name evidence="14" type="ORF">UKC_00811</name>
</gene>
<dbReference type="GO" id="GO:0006307">
    <property type="term" value="P:DNA alkylation repair"/>
    <property type="evidence" value="ECO:0007669"/>
    <property type="project" value="UniProtKB-UniRule"/>
</dbReference>
<evidence type="ECO:0000256" key="2">
    <source>
        <dbReference type="ARBA" id="ARBA00008711"/>
    </source>
</evidence>
<dbReference type="GO" id="GO:0003908">
    <property type="term" value="F:methylated-DNA-[protein]-cysteine S-methyltransferase activity"/>
    <property type="evidence" value="ECO:0007669"/>
    <property type="project" value="UniProtKB-UniRule"/>
</dbReference>
<dbReference type="PROSITE" id="PS01124">
    <property type="entry name" value="HTH_ARAC_FAMILY_2"/>
    <property type="match status" value="1"/>
</dbReference>
<feature type="binding site" evidence="12">
    <location>
        <position position="41"/>
    </location>
    <ligand>
        <name>Zn(2+)</name>
        <dbReference type="ChEBI" id="CHEBI:29105"/>
    </ligand>
</feature>
<dbReference type="SUPFAM" id="SSF53155">
    <property type="entry name" value="Methylated DNA-protein cysteine methyltransferase domain"/>
    <property type="match status" value="1"/>
</dbReference>
<accession>R2VJI1</accession>
<comment type="catalytic activity">
    <reaction evidence="1 10">
        <text>a 4-O-methyl-thymidine in DNA + L-cysteinyl-[protein] = a thymidine in DNA + S-methyl-L-cysteinyl-[protein]</text>
        <dbReference type="Rhea" id="RHEA:53428"/>
        <dbReference type="Rhea" id="RHEA-COMP:10131"/>
        <dbReference type="Rhea" id="RHEA-COMP:10132"/>
        <dbReference type="Rhea" id="RHEA-COMP:13555"/>
        <dbReference type="Rhea" id="RHEA-COMP:13556"/>
        <dbReference type="ChEBI" id="CHEBI:29950"/>
        <dbReference type="ChEBI" id="CHEBI:82612"/>
        <dbReference type="ChEBI" id="CHEBI:137386"/>
        <dbReference type="ChEBI" id="CHEBI:137387"/>
        <dbReference type="EC" id="2.1.1.63"/>
    </reaction>
</comment>
<comment type="cofactor">
    <cofactor evidence="12">
        <name>Zn(2+)</name>
        <dbReference type="ChEBI" id="CHEBI:29105"/>
    </cofactor>
    <text evidence="12">Binds 1 zinc ion per subunit.</text>
</comment>
<dbReference type="GO" id="GO:0003700">
    <property type="term" value="F:DNA-binding transcription factor activity"/>
    <property type="evidence" value="ECO:0007669"/>
    <property type="project" value="InterPro"/>
</dbReference>
<evidence type="ECO:0000313" key="16">
    <source>
        <dbReference type="Proteomes" id="UP000013750"/>
    </source>
</evidence>
<dbReference type="InterPro" id="IPR036631">
    <property type="entry name" value="MGMT_N_sf"/>
</dbReference>
<keyword evidence="17" id="KW-1185">Reference proteome</keyword>
<keyword evidence="4 10" id="KW-0489">Methyltransferase</keyword>
<dbReference type="PIRSF" id="PIRSF000409">
    <property type="entry name" value="Ada"/>
    <property type="match status" value="1"/>
</dbReference>
<dbReference type="EMBL" id="AJDQ01000004">
    <property type="protein sequence ID" value="EOI57836.1"/>
    <property type="molecule type" value="Genomic_DNA"/>
</dbReference>
<feature type="binding site" evidence="12">
    <location>
        <position position="68"/>
    </location>
    <ligand>
        <name>Zn(2+)</name>
        <dbReference type="ChEBI" id="CHEBI:29105"/>
    </ligand>
</feature>
<feature type="binding site" evidence="12">
    <location>
        <position position="71"/>
    </location>
    <ligand>
        <name>Zn(2+)</name>
        <dbReference type="ChEBI" id="CHEBI:29105"/>
    </ligand>
</feature>
<dbReference type="eggNOG" id="COG2169">
    <property type="taxonomic scope" value="Bacteria"/>
</dbReference>
<evidence type="ECO:0000256" key="6">
    <source>
        <dbReference type="ARBA" id="ARBA00022763"/>
    </source>
</evidence>
<dbReference type="GO" id="GO:0043565">
    <property type="term" value="F:sequence-specific DNA binding"/>
    <property type="evidence" value="ECO:0007669"/>
    <property type="project" value="InterPro"/>
</dbReference>
<dbReference type="Pfam" id="PF02870">
    <property type="entry name" value="Methyltransf_1N"/>
    <property type="match status" value="1"/>
</dbReference>
<dbReference type="InterPro" id="IPR035451">
    <property type="entry name" value="Ada-like_dom_sf"/>
</dbReference>
<sequence length="358" mass="40952">MITSDKKREEYYQALKTRDQKYDGIFFAGIKTTGIFCHPTCTARKPNYENCEFYSSAEEALLSGYRPCKICQPLSFPQAIPEEVQLLVNEVERHPEKRWKEADFSAIGLNSATARRKFKTIYNMTFVQYARARRMGLAFKEISHGSRVIDQQFEAGYESASGFNDAFTKIMGNPVKKTTARPLNASFISTPIGRMLCLTDDTYLYLLEFEDRRGLEKEIEGLRGKYNFRIIYGQTVVSQEVTRQLTEYFAGDRTEFSLPLFYDGSPFQQEVWRMLETIPCGETLSYQEIAIRLGDKNKVRAVGRANGLNKIAIVIPCHRVIGSNGNLTGYAGGLERKQYLLNLEKKERQVGRDDRSLS</sequence>
<dbReference type="EMBL" id="ASWH01000002">
    <property type="protein sequence ID" value="EOW79410.1"/>
    <property type="molecule type" value="Genomic_DNA"/>
</dbReference>
<evidence type="ECO:0000256" key="5">
    <source>
        <dbReference type="ARBA" id="ARBA00022679"/>
    </source>
</evidence>
<keyword evidence="8 10" id="KW-0234">DNA repair</keyword>
<dbReference type="SUPFAM" id="SSF57884">
    <property type="entry name" value="Ada DNA repair protein, N-terminal domain (N-Ada 10)"/>
    <property type="match status" value="1"/>
</dbReference>
<keyword evidence="12" id="KW-0479">Metal-binding</keyword>
<evidence type="ECO:0000256" key="9">
    <source>
        <dbReference type="ARBA" id="ARBA00049348"/>
    </source>
</evidence>
<protein>
    <recommendedName>
        <fullName evidence="10">Methylated-DNA--protein-cysteine methyltransferase</fullName>
        <ecNumber evidence="10">2.1.1.63</ecNumber>
    </recommendedName>
    <alternativeName>
        <fullName evidence="10">6-O-methylguanine-DNA methyltransferase</fullName>
        <shortName evidence="10">MGMT</shortName>
    </alternativeName>
    <alternativeName>
        <fullName evidence="10">O-6-methylguanine-DNA-alkyltransferase</fullName>
    </alternativeName>
</protein>
<dbReference type="InterPro" id="IPR004026">
    <property type="entry name" value="Ada_DNA_repair_Zn-bd"/>
</dbReference>
<dbReference type="PATRIC" id="fig|1158614.3.peg.840"/>